<organism evidence="1 2">
    <name type="scientific">Periconia digitata</name>
    <dbReference type="NCBI Taxonomy" id="1303443"/>
    <lineage>
        <taxon>Eukaryota</taxon>
        <taxon>Fungi</taxon>
        <taxon>Dikarya</taxon>
        <taxon>Ascomycota</taxon>
        <taxon>Pezizomycotina</taxon>
        <taxon>Dothideomycetes</taxon>
        <taxon>Pleosporomycetidae</taxon>
        <taxon>Pleosporales</taxon>
        <taxon>Massarineae</taxon>
        <taxon>Periconiaceae</taxon>
        <taxon>Periconia</taxon>
    </lineage>
</organism>
<sequence length="149" mass="16193">MVYQSKEETGASETREIQETAKRDLECIIHSSAGHGTGGQREARVRACVRACCCSADRPLLLSAHVHPSPSILSISCVLKLALSRPCLVLSRLVYRTTSFSSSFVPRLSSSMCLIILSRGLPSTSQPHLMSSSSAFQFKSPVPVPIQFQ</sequence>
<evidence type="ECO:0000313" key="2">
    <source>
        <dbReference type="Proteomes" id="UP001152607"/>
    </source>
</evidence>
<protein>
    <submittedName>
        <fullName evidence="1">Uncharacterized protein</fullName>
    </submittedName>
</protein>
<dbReference type="EMBL" id="CAOQHR010000010">
    <property type="protein sequence ID" value="CAI6340656.1"/>
    <property type="molecule type" value="Genomic_DNA"/>
</dbReference>
<dbReference type="AlphaFoldDB" id="A0A9W4XWD0"/>
<accession>A0A9W4XWD0</accession>
<evidence type="ECO:0000313" key="1">
    <source>
        <dbReference type="EMBL" id="CAI6340656.1"/>
    </source>
</evidence>
<name>A0A9W4XWD0_9PLEO</name>
<dbReference type="Proteomes" id="UP001152607">
    <property type="component" value="Unassembled WGS sequence"/>
</dbReference>
<keyword evidence="2" id="KW-1185">Reference proteome</keyword>
<reference evidence="1" key="1">
    <citation type="submission" date="2023-01" db="EMBL/GenBank/DDBJ databases">
        <authorList>
            <person name="Van Ghelder C."/>
            <person name="Rancurel C."/>
        </authorList>
    </citation>
    <scope>NUCLEOTIDE SEQUENCE</scope>
    <source>
        <strain evidence="1">CNCM I-4278</strain>
    </source>
</reference>
<gene>
    <name evidence="1" type="ORF">PDIGIT_LOCUS13840</name>
</gene>
<proteinExistence type="predicted"/>
<comment type="caution">
    <text evidence="1">The sequence shown here is derived from an EMBL/GenBank/DDBJ whole genome shotgun (WGS) entry which is preliminary data.</text>
</comment>